<keyword evidence="2 6" id="KW-0812">Transmembrane</keyword>
<dbReference type="InterPro" id="IPR006603">
    <property type="entry name" value="PQ-loop_rpt"/>
</dbReference>
<keyword evidence="3 6" id="KW-1133">Transmembrane helix</keyword>
<organism evidence="7 8">
    <name type="scientific">Emydomyces testavorans</name>
    <dbReference type="NCBI Taxonomy" id="2070801"/>
    <lineage>
        <taxon>Eukaryota</taxon>
        <taxon>Fungi</taxon>
        <taxon>Dikarya</taxon>
        <taxon>Ascomycota</taxon>
        <taxon>Pezizomycotina</taxon>
        <taxon>Eurotiomycetes</taxon>
        <taxon>Eurotiomycetidae</taxon>
        <taxon>Onygenales</taxon>
        <taxon>Nannizziopsiaceae</taxon>
        <taxon>Emydomyces</taxon>
    </lineage>
</organism>
<feature type="region of interest" description="Disordered" evidence="5">
    <location>
        <begin position="211"/>
        <end position="241"/>
    </location>
</feature>
<feature type="compositionally biased region" description="Basic and acidic residues" evidence="5">
    <location>
        <begin position="211"/>
        <end position="227"/>
    </location>
</feature>
<evidence type="ECO:0000256" key="3">
    <source>
        <dbReference type="ARBA" id="ARBA00022989"/>
    </source>
</evidence>
<proteinExistence type="predicted"/>
<evidence type="ECO:0000256" key="2">
    <source>
        <dbReference type="ARBA" id="ARBA00022692"/>
    </source>
</evidence>
<evidence type="ECO:0000313" key="8">
    <source>
        <dbReference type="Proteomes" id="UP001219355"/>
    </source>
</evidence>
<evidence type="ECO:0000256" key="4">
    <source>
        <dbReference type="ARBA" id="ARBA00023136"/>
    </source>
</evidence>
<dbReference type="AlphaFoldDB" id="A0AAF0DLH5"/>
<evidence type="ECO:0000256" key="6">
    <source>
        <dbReference type="SAM" id="Phobius"/>
    </source>
</evidence>
<protein>
    <submittedName>
        <fullName evidence="7">Uncharacterized protein</fullName>
    </submittedName>
</protein>
<comment type="subcellular location">
    <subcellularLocation>
        <location evidence="1">Membrane</location>
        <topology evidence="1">Multi-pass membrane protein</topology>
    </subcellularLocation>
</comment>
<dbReference type="Gene3D" id="1.20.1280.290">
    <property type="match status" value="1"/>
</dbReference>
<feature type="transmembrane region" description="Helical" evidence="6">
    <location>
        <begin position="175"/>
        <end position="200"/>
    </location>
</feature>
<dbReference type="GO" id="GO:0016020">
    <property type="term" value="C:membrane"/>
    <property type="evidence" value="ECO:0007669"/>
    <property type="project" value="UniProtKB-SubCell"/>
</dbReference>
<dbReference type="EMBL" id="CP120630">
    <property type="protein sequence ID" value="WEW60678.1"/>
    <property type="molecule type" value="Genomic_DNA"/>
</dbReference>
<sequence>MTVWQVVLDWLLSQILLLLYLHYYNSNPRASAQNTVDAFNHPPDEGHGETSHTLQYNPRDHDKHPVAGVAIIAIIIVYLLVLGPSLALLSPPVPDAGYYIILQIWSWATIAIALVLAIAYYVPQIVHTYRLKRTGSLSLISLTIQVPTYFLMALSMGLQYGSVYETFFENYFRVYSVWCNHLISGLAESGLLGLCAYLAYKKSRRNEEIKRQVEEAERHGSAADEHTPLLIDGLGKGDTAD</sequence>
<keyword evidence="8" id="KW-1185">Reference proteome</keyword>
<evidence type="ECO:0000256" key="1">
    <source>
        <dbReference type="ARBA" id="ARBA00004141"/>
    </source>
</evidence>
<reference evidence="7" key="1">
    <citation type="submission" date="2023-03" db="EMBL/GenBank/DDBJ databases">
        <title>Emydomyces testavorans Genome Sequence.</title>
        <authorList>
            <person name="Hoyer L."/>
        </authorList>
    </citation>
    <scope>NUCLEOTIDE SEQUENCE</scope>
    <source>
        <strain evidence="7">16-2883</strain>
    </source>
</reference>
<keyword evidence="4 6" id="KW-0472">Membrane</keyword>
<feature type="transmembrane region" description="Helical" evidence="6">
    <location>
        <begin position="6"/>
        <end position="24"/>
    </location>
</feature>
<gene>
    <name evidence="7" type="ORF">PRK78_006165</name>
</gene>
<evidence type="ECO:0000256" key="5">
    <source>
        <dbReference type="SAM" id="MobiDB-lite"/>
    </source>
</evidence>
<feature type="region of interest" description="Disordered" evidence="5">
    <location>
        <begin position="35"/>
        <end position="57"/>
    </location>
</feature>
<feature type="transmembrane region" description="Helical" evidence="6">
    <location>
        <begin position="66"/>
        <end position="90"/>
    </location>
</feature>
<evidence type="ECO:0000313" key="7">
    <source>
        <dbReference type="EMBL" id="WEW60678.1"/>
    </source>
</evidence>
<dbReference type="Proteomes" id="UP001219355">
    <property type="component" value="Chromosome 4"/>
</dbReference>
<dbReference type="Pfam" id="PF04193">
    <property type="entry name" value="PQ-loop"/>
    <property type="match status" value="1"/>
</dbReference>
<name>A0AAF0DLH5_9EURO</name>
<feature type="transmembrane region" description="Helical" evidence="6">
    <location>
        <begin position="134"/>
        <end position="155"/>
    </location>
</feature>
<feature type="transmembrane region" description="Helical" evidence="6">
    <location>
        <begin position="96"/>
        <end position="122"/>
    </location>
</feature>
<accession>A0AAF0DLH5</accession>